<feature type="domain" description="2Fe-2S ferredoxin-type" evidence="7">
    <location>
        <begin position="2"/>
        <end position="98"/>
    </location>
</feature>
<dbReference type="Proteomes" id="UP000183561">
    <property type="component" value="Unassembled WGS sequence"/>
</dbReference>
<evidence type="ECO:0000256" key="2">
    <source>
        <dbReference type="ARBA" id="ARBA00022714"/>
    </source>
</evidence>
<proteinExistence type="inferred from homology"/>
<dbReference type="InterPro" id="IPR012675">
    <property type="entry name" value="Beta-grasp_dom_sf"/>
</dbReference>
<evidence type="ECO:0000256" key="5">
    <source>
        <dbReference type="ARBA" id="ARBA00023014"/>
    </source>
</evidence>
<dbReference type="GO" id="GO:0051537">
    <property type="term" value="F:2 iron, 2 sulfur cluster binding"/>
    <property type="evidence" value="ECO:0007669"/>
    <property type="project" value="UniProtKB-KW"/>
</dbReference>
<keyword evidence="9" id="KW-1185">Reference proteome</keyword>
<name>A0A1H4L016_9NOCA</name>
<comment type="similarity">
    <text evidence="1">Belongs to the adrenodoxin/putidaredoxin family.</text>
</comment>
<keyword evidence="3" id="KW-0479">Metal-binding</keyword>
<dbReference type="GO" id="GO:0140647">
    <property type="term" value="P:P450-containing electron transport chain"/>
    <property type="evidence" value="ECO:0007669"/>
    <property type="project" value="InterPro"/>
</dbReference>
<keyword evidence="4" id="KW-0408">Iron</keyword>
<dbReference type="PANTHER" id="PTHR23426">
    <property type="entry name" value="FERREDOXIN/ADRENODOXIN"/>
    <property type="match status" value="1"/>
</dbReference>
<dbReference type="Gene3D" id="3.10.20.30">
    <property type="match status" value="1"/>
</dbReference>
<reference evidence="9" key="1">
    <citation type="submission" date="2016-10" db="EMBL/GenBank/DDBJ databases">
        <authorList>
            <person name="Varghese N."/>
            <person name="Submissions S."/>
        </authorList>
    </citation>
    <scope>NUCLEOTIDE SEQUENCE [LARGE SCALE GENOMIC DNA]</scope>
    <source>
        <strain evidence="9">DSM 44498</strain>
    </source>
</reference>
<dbReference type="InterPro" id="IPR001041">
    <property type="entry name" value="2Fe-2S_ferredoxin-type"/>
</dbReference>
<dbReference type="PROSITE" id="PS51085">
    <property type="entry name" value="2FE2S_FER_2"/>
    <property type="match status" value="1"/>
</dbReference>
<dbReference type="InterPro" id="IPR001055">
    <property type="entry name" value="Adrenodoxin-like"/>
</dbReference>
<dbReference type="InterPro" id="IPR036010">
    <property type="entry name" value="2Fe-2S_ferredoxin-like_sf"/>
</dbReference>
<gene>
    <name evidence="8" type="ORF">SAMN04490239_1012</name>
</gene>
<dbReference type="SUPFAM" id="SSF54292">
    <property type="entry name" value="2Fe-2S ferredoxin-like"/>
    <property type="match status" value="1"/>
</dbReference>
<evidence type="ECO:0000256" key="3">
    <source>
        <dbReference type="ARBA" id="ARBA00022723"/>
    </source>
</evidence>
<evidence type="ECO:0000259" key="7">
    <source>
        <dbReference type="PROSITE" id="PS51085"/>
    </source>
</evidence>
<organism evidence="8 9">
    <name type="scientific">Rhodococcus koreensis</name>
    <dbReference type="NCBI Taxonomy" id="99653"/>
    <lineage>
        <taxon>Bacteria</taxon>
        <taxon>Bacillati</taxon>
        <taxon>Actinomycetota</taxon>
        <taxon>Actinomycetes</taxon>
        <taxon>Mycobacteriales</taxon>
        <taxon>Nocardiaceae</taxon>
        <taxon>Rhodococcus</taxon>
    </lineage>
</organism>
<comment type="cofactor">
    <cofactor evidence="6">
        <name>[2Fe-2S] cluster</name>
        <dbReference type="ChEBI" id="CHEBI:190135"/>
    </cofactor>
</comment>
<evidence type="ECO:0000313" key="9">
    <source>
        <dbReference type="Proteomes" id="UP000183561"/>
    </source>
</evidence>
<dbReference type="OrthoDB" id="9799640at2"/>
<dbReference type="GO" id="GO:0009055">
    <property type="term" value="F:electron transfer activity"/>
    <property type="evidence" value="ECO:0007669"/>
    <property type="project" value="TreeGrafter"/>
</dbReference>
<dbReference type="AlphaFoldDB" id="A0A1H4L016"/>
<dbReference type="Pfam" id="PF00111">
    <property type="entry name" value="Fer2"/>
    <property type="match status" value="1"/>
</dbReference>
<dbReference type="GO" id="GO:0046872">
    <property type="term" value="F:metal ion binding"/>
    <property type="evidence" value="ECO:0007669"/>
    <property type="project" value="UniProtKB-KW"/>
</dbReference>
<accession>A0A1H4L016</accession>
<evidence type="ECO:0000256" key="6">
    <source>
        <dbReference type="ARBA" id="ARBA00034078"/>
    </source>
</evidence>
<keyword evidence="5" id="KW-0411">Iron-sulfur</keyword>
<evidence type="ECO:0000256" key="4">
    <source>
        <dbReference type="ARBA" id="ARBA00023004"/>
    </source>
</evidence>
<sequence>MVNVRFKVNGEVVAAKGEPGDSIMQVAVRQQLPSIEGECGGELSCATCHVYADTQGFRPLSEEEGELLELVEERADNSRLSCQLILREEMTDIEVTIP</sequence>
<protein>
    <submittedName>
        <fullName evidence="8">Ferredoxin, 2Fe-2S</fullName>
    </submittedName>
</protein>
<evidence type="ECO:0000256" key="1">
    <source>
        <dbReference type="ARBA" id="ARBA00010914"/>
    </source>
</evidence>
<evidence type="ECO:0000313" key="8">
    <source>
        <dbReference type="EMBL" id="SEB64139.1"/>
    </source>
</evidence>
<keyword evidence="2" id="KW-0001">2Fe-2S</keyword>
<dbReference type="EMBL" id="FNSV01000005">
    <property type="protein sequence ID" value="SEB64139.1"/>
    <property type="molecule type" value="Genomic_DNA"/>
</dbReference>
<dbReference type="PANTHER" id="PTHR23426:SF65">
    <property type="entry name" value="FERREDOXIN-2, MITOCHONDRIAL"/>
    <property type="match status" value="1"/>
</dbReference>